<name>A0A9Q0JMV8_9ROSI</name>
<dbReference type="PANTHER" id="PTHR31286">
    <property type="entry name" value="GLYCINE-RICH CELL WALL STRUCTURAL PROTEIN 1.8-LIKE"/>
    <property type="match status" value="1"/>
</dbReference>
<dbReference type="InterPro" id="IPR025558">
    <property type="entry name" value="DUF4283"/>
</dbReference>
<dbReference type="PROSITE" id="PS50158">
    <property type="entry name" value="ZF_CCHC"/>
    <property type="match status" value="1"/>
</dbReference>
<evidence type="ECO:0000256" key="1">
    <source>
        <dbReference type="PROSITE-ProRule" id="PRU00047"/>
    </source>
</evidence>
<gene>
    <name evidence="4" type="ORF">Tsubulata_010219</name>
</gene>
<dbReference type="GO" id="GO:0008270">
    <property type="term" value="F:zinc ion binding"/>
    <property type="evidence" value="ECO:0007669"/>
    <property type="project" value="UniProtKB-KW"/>
</dbReference>
<feature type="region of interest" description="Disordered" evidence="2">
    <location>
        <begin position="354"/>
        <end position="374"/>
    </location>
</feature>
<accession>A0A9Q0JMV8</accession>
<dbReference type="Proteomes" id="UP001141552">
    <property type="component" value="Unassembled WGS sequence"/>
</dbReference>
<sequence>MSSTSLAGTGESQPATTSQRPPPTHLSPEINMMETGSQEPTDLTDPAPTPMQQGKHAAVPRHANPASFKEKLMGQQQLVSEEAEDDFVLEAGDIKTFTAPEGPVIQISDRYRAKLHKKWENTLIVKLWGRNIGYRTLCSRLPNLWKLRGAVKVIDLDCNFYMVSFLNKADRLKVLTDGPWILLGHYLTVEAWRPQFDPAAHKVTTVVAWVQLPGLSCEYYDRPLLNAVCNEIGVMVRVDYNTDEALRGKFARVAIELDLSKPLQSKVCVAGKWYFVSYENLPDICFECGHVGHNLSTCPSRSLAAPLPLPSSAGPISHGASAVGEGITSNGTQQLGSALAPSGRVFGPWMVVQRRQRRPPKQPGETGPRKETTDLVQAKKSGSRYDVLMDYETVARPVENTKGKEVQIMPQSSANVNASTEGITLPRTGSAVPASSSTKAGGKQLRVVVIDGSYSDNTSPATPSFTKTSTTKPIQTHAQTSAGKITTGLRKLSTKQTPYSRVIIPDKHVTPTNNQYTSRVGFLDISFAGNPKPPEGSTIQNSDIRAVDASPGESMDMDSKDKEPLTNEASSATTGMGVARTNLQ</sequence>
<comment type="caution">
    <text evidence="4">The sequence shown here is derived from an EMBL/GenBank/DDBJ whole genome shotgun (WGS) entry which is preliminary data.</text>
</comment>
<feature type="region of interest" description="Disordered" evidence="2">
    <location>
        <begin position="1"/>
        <end position="61"/>
    </location>
</feature>
<reference evidence="4" key="2">
    <citation type="journal article" date="2023" name="Plants (Basel)">
        <title>Annotation of the Turnera subulata (Passifloraceae) Draft Genome Reveals the S-Locus Evolved after the Divergence of Turneroideae from Passifloroideae in a Stepwise Manner.</title>
        <authorList>
            <person name="Henning P.M."/>
            <person name="Roalson E.H."/>
            <person name="Mir W."/>
            <person name="McCubbin A.G."/>
            <person name="Shore J.S."/>
        </authorList>
    </citation>
    <scope>NUCLEOTIDE SEQUENCE</scope>
    <source>
        <strain evidence="4">F60SS</strain>
    </source>
</reference>
<dbReference type="GO" id="GO:0003676">
    <property type="term" value="F:nucleic acid binding"/>
    <property type="evidence" value="ECO:0007669"/>
    <property type="project" value="InterPro"/>
</dbReference>
<keyword evidence="1" id="KW-0863">Zinc-finger</keyword>
<organism evidence="4 5">
    <name type="scientific">Turnera subulata</name>
    <dbReference type="NCBI Taxonomy" id="218843"/>
    <lineage>
        <taxon>Eukaryota</taxon>
        <taxon>Viridiplantae</taxon>
        <taxon>Streptophyta</taxon>
        <taxon>Embryophyta</taxon>
        <taxon>Tracheophyta</taxon>
        <taxon>Spermatophyta</taxon>
        <taxon>Magnoliopsida</taxon>
        <taxon>eudicotyledons</taxon>
        <taxon>Gunneridae</taxon>
        <taxon>Pentapetalae</taxon>
        <taxon>rosids</taxon>
        <taxon>fabids</taxon>
        <taxon>Malpighiales</taxon>
        <taxon>Passifloraceae</taxon>
        <taxon>Turnera</taxon>
    </lineage>
</organism>
<feature type="compositionally biased region" description="Polar residues" evidence="2">
    <location>
        <begin position="1"/>
        <end position="19"/>
    </location>
</feature>
<dbReference type="InterPro" id="IPR040256">
    <property type="entry name" value="At4g02000-like"/>
</dbReference>
<feature type="region of interest" description="Disordered" evidence="2">
    <location>
        <begin position="529"/>
        <end position="584"/>
    </location>
</feature>
<evidence type="ECO:0000313" key="4">
    <source>
        <dbReference type="EMBL" id="KAJ4846737.1"/>
    </source>
</evidence>
<dbReference type="PANTHER" id="PTHR31286:SF99">
    <property type="entry name" value="DUF4283 DOMAIN-CONTAINING PROTEIN"/>
    <property type="match status" value="1"/>
</dbReference>
<proteinExistence type="predicted"/>
<dbReference type="OrthoDB" id="851886at2759"/>
<evidence type="ECO:0000256" key="2">
    <source>
        <dbReference type="SAM" id="MobiDB-lite"/>
    </source>
</evidence>
<protein>
    <recommendedName>
        <fullName evidence="3">CCHC-type domain-containing protein</fullName>
    </recommendedName>
</protein>
<keyword evidence="5" id="KW-1185">Reference proteome</keyword>
<dbReference type="AlphaFoldDB" id="A0A9Q0JMV8"/>
<feature type="compositionally biased region" description="Polar residues" evidence="2">
    <location>
        <begin position="474"/>
        <end position="483"/>
    </location>
</feature>
<evidence type="ECO:0000313" key="5">
    <source>
        <dbReference type="Proteomes" id="UP001141552"/>
    </source>
</evidence>
<reference evidence="4" key="1">
    <citation type="submission" date="2022-02" db="EMBL/GenBank/DDBJ databases">
        <authorList>
            <person name="Henning P.M."/>
            <person name="McCubbin A.G."/>
            <person name="Shore J.S."/>
        </authorList>
    </citation>
    <scope>NUCLEOTIDE SEQUENCE</scope>
    <source>
        <strain evidence="4">F60SS</strain>
        <tissue evidence="4">Leaves</tissue>
    </source>
</reference>
<dbReference type="Pfam" id="PF14111">
    <property type="entry name" value="DUF4283"/>
    <property type="match status" value="1"/>
</dbReference>
<dbReference type="EMBL" id="JAKUCV010001348">
    <property type="protein sequence ID" value="KAJ4846737.1"/>
    <property type="molecule type" value="Genomic_DNA"/>
</dbReference>
<dbReference type="InterPro" id="IPR001878">
    <property type="entry name" value="Znf_CCHC"/>
</dbReference>
<feature type="compositionally biased region" description="Low complexity" evidence="2">
    <location>
        <begin position="458"/>
        <end position="473"/>
    </location>
</feature>
<keyword evidence="1" id="KW-0479">Metal-binding</keyword>
<evidence type="ECO:0000259" key="3">
    <source>
        <dbReference type="PROSITE" id="PS50158"/>
    </source>
</evidence>
<feature type="region of interest" description="Disordered" evidence="2">
    <location>
        <begin position="455"/>
        <end position="483"/>
    </location>
</feature>
<keyword evidence="1" id="KW-0862">Zinc</keyword>
<feature type="domain" description="CCHC-type" evidence="3">
    <location>
        <begin position="285"/>
        <end position="300"/>
    </location>
</feature>